<evidence type="ECO:0000313" key="8">
    <source>
        <dbReference type="Proteomes" id="UP000094936"/>
    </source>
</evidence>
<sequence>MSSITPPAGSNKNNDSESVRKLRRFGFLVFTVAFTVVLVKLGFWQLGRGAEKAELIQVMAQREQTVVTSPRLMGEKVKGIRVEFNGTIETGQSLLLDNQTHKGIAGYRWFAPMTVGASTVLLELGWLPAPKYRSELPAIQAFSGTYKVTGIADIPSPMVTLSETENMTGWPKRVQRIDLPRFENQTGISVMPWIIRADAVSGIGSGDNILPSTGAVHVWQPVVMKPEKHYAYALQWFGLAAVVVIGTVIWWRRSREE</sequence>
<name>A0A1C3EJB5_9GAMM</name>
<dbReference type="InterPro" id="IPR002994">
    <property type="entry name" value="Surf1/Shy1"/>
</dbReference>
<protein>
    <recommendedName>
        <fullName evidence="6">SURF1-like protein</fullName>
    </recommendedName>
</protein>
<dbReference type="PANTHER" id="PTHR23427:SF2">
    <property type="entry name" value="SURFEIT LOCUS PROTEIN 1"/>
    <property type="match status" value="1"/>
</dbReference>
<gene>
    <name evidence="7" type="ORF">A8L45_10725</name>
</gene>
<accession>A0A1C3EJB5</accession>
<dbReference type="STRING" id="1080227.A8L45_10725"/>
<evidence type="ECO:0000256" key="6">
    <source>
        <dbReference type="RuleBase" id="RU363076"/>
    </source>
</evidence>
<feature type="transmembrane region" description="Helical" evidence="6">
    <location>
        <begin position="25"/>
        <end position="43"/>
    </location>
</feature>
<evidence type="ECO:0000256" key="2">
    <source>
        <dbReference type="ARBA" id="ARBA00007165"/>
    </source>
</evidence>
<dbReference type="PANTHER" id="PTHR23427">
    <property type="entry name" value="SURFEIT LOCUS PROTEIN"/>
    <property type="match status" value="1"/>
</dbReference>
<dbReference type="EMBL" id="LYBM01000017">
    <property type="protein sequence ID" value="ODA33322.1"/>
    <property type="molecule type" value="Genomic_DNA"/>
</dbReference>
<feature type="transmembrane region" description="Helical" evidence="6">
    <location>
        <begin position="230"/>
        <end position="251"/>
    </location>
</feature>
<dbReference type="Pfam" id="PF02104">
    <property type="entry name" value="SURF1"/>
    <property type="match status" value="1"/>
</dbReference>
<keyword evidence="3 6" id="KW-0812">Transmembrane</keyword>
<dbReference type="AlphaFoldDB" id="A0A1C3EJB5"/>
<dbReference type="GO" id="GO:0005886">
    <property type="term" value="C:plasma membrane"/>
    <property type="evidence" value="ECO:0007669"/>
    <property type="project" value="UniProtKB-SubCell"/>
</dbReference>
<dbReference type="PROSITE" id="PS50895">
    <property type="entry name" value="SURF1"/>
    <property type="match status" value="1"/>
</dbReference>
<dbReference type="RefSeq" id="WP_068902182.1">
    <property type="nucleotide sequence ID" value="NZ_JBHUIF010000006.1"/>
</dbReference>
<evidence type="ECO:0000256" key="4">
    <source>
        <dbReference type="ARBA" id="ARBA00022989"/>
    </source>
</evidence>
<keyword evidence="8" id="KW-1185">Reference proteome</keyword>
<evidence type="ECO:0000256" key="5">
    <source>
        <dbReference type="ARBA" id="ARBA00023136"/>
    </source>
</evidence>
<organism evidence="7 8">
    <name type="scientific">Veronia pacifica</name>
    <dbReference type="NCBI Taxonomy" id="1080227"/>
    <lineage>
        <taxon>Bacteria</taxon>
        <taxon>Pseudomonadati</taxon>
        <taxon>Pseudomonadota</taxon>
        <taxon>Gammaproteobacteria</taxon>
        <taxon>Vibrionales</taxon>
        <taxon>Vibrionaceae</taxon>
        <taxon>Veronia</taxon>
    </lineage>
</organism>
<dbReference type="Proteomes" id="UP000094936">
    <property type="component" value="Unassembled WGS sequence"/>
</dbReference>
<keyword evidence="6" id="KW-1003">Cell membrane</keyword>
<keyword evidence="4 6" id="KW-1133">Transmembrane helix</keyword>
<comment type="similarity">
    <text evidence="2 6">Belongs to the SURF1 family.</text>
</comment>
<comment type="caution">
    <text evidence="7">The sequence shown here is derived from an EMBL/GenBank/DDBJ whole genome shotgun (WGS) entry which is preliminary data.</text>
</comment>
<evidence type="ECO:0000313" key="7">
    <source>
        <dbReference type="EMBL" id="ODA33322.1"/>
    </source>
</evidence>
<reference evidence="7 8" key="1">
    <citation type="submission" date="2016-05" db="EMBL/GenBank/DDBJ databases">
        <title>Genomic Taxonomy of the Vibrionaceae.</title>
        <authorList>
            <person name="Gomez-Gil B."/>
            <person name="Enciso-Ibarra J."/>
        </authorList>
    </citation>
    <scope>NUCLEOTIDE SEQUENCE [LARGE SCALE GENOMIC DNA]</scope>
    <source>
        <strain evidence="7 8">CAIM 1920</strain>
    </source>
</reference>
<evidence type="ECO:0000256" key="3">
    <source>
        <dbReference type="ARBA" id="ARBA00022692"/>
    </source>
</evidence>
<evidence type="ECO:0000256" key="1">
    <source>
        <dbReference type="ARBA" id="ARBA00004370"/>
    </source>
</evidence>
<dbReference type="CDD" id="cd06662">
    <property type="entry name" value="SURF1"/>
    <property type="match status" value="1"/>
</dbReference>
<proteinExistence type="inferred from homology"/>
<keyword evidence="5 6" id="KW-0472">Membrane</keyword>
<comment type="subcellular location">
    <subcellularLocation>
        <location evidence="6">Cell membrane</location>
        <topology evidence="6">Multi-pass membrane protein</topology>
    </subcellularLocation>
    <subcellularLocation>
        <location evidence="1">Membrane</location>
    </subcellularLocation>
</comment>
<dbReference type="InterPro" id="IPR045214">
    <property type="entry name" value="Surf1/Surf4"/>
</dbReference>